<dbReference type="EMBL" id="HE797097">
    <property type="protein sequence ID" value="CCM03018.1"/>
    <property type="molecule type" value="Genomic_DNA"/>
</dbReference>
<protein>
    <recommendedName>
        <fullName evidence="3">F-box domain-containing protein</fullName>
    </recommendedName>
</protein>
<name>J4G8M0_9APHY</name>
<dbReference type="RefSeq" id="XP_012182301.1">
    <property type="nucleotide sequence ID" value="XM_012326911.1"/>
</dbReference>
<dbReference type="GeneID" id="24097929"/>
<evidence type="ECO:0008006" key="3">
    <source>
        <dbReference type="Google" id="ProtNLM"/>
    </source>
</evidence>
<dbReference type="Proteomes" id="UP000006352">
    <property type="component" value="Unassembled WGS sequence"/>
</dbReference>
<proteinExistence type="predicted"/>
<dbReference type="HOGENOM" id="CLU_036316_0_2_1"/>
<sequence length="511" mass="58625">MGFKLDIQWKTKSRKDGHVNEETQHGGFVKSILRLGRRILQNSMSKFASPRVRADQSLTPEHKDLEPVCDNPHAPELLDETPGKIDDTQQRHVSTLPKQPLQFPFEIWEQMVNHLAREEQPSQACILQCNVRNLRTLWQLPGHVVLRDVAQVLRMAQLLKEHPHVVHDITAVSFRDAVNLLEPFAHCMVHRLTGIEVLKFSHSRWKENLLRTEQFTHLQATFRSVTRLELHSVHFSSMALFGQLISALPCLTSLVCYRVQMRRTPGYLTPPQHVTLTHLEVYASSDVLEFLIVSSFGTILKHIVFKLLRVHEADLSTGRIQRLLNTTRGFLSEIEIWFHDRLLDGVLHNKYLLIARIDVNFVQTTDPYLNLHLDNLNIVNLSLIFEGHIPWTPYWRCVLSVLSRCTPKLCEIRIVFRTTSHPAFSNPTFEELLADADSELHARIDDLLCTPPFASLKRVILELRVLVCPEVSHRLGNIPQEADWCAALSAHLPLLHGKGILMPLVSAEEER</sequence>
<evidence type="ECO:0000313" key="2">
    <source>
        <dbReference type="Proteomes" id="UP000006352"/>
    </source>
</evidence>
<gene>
    <name evidence="1" type="ORF">FIBRA_05135</name>
</gene>
<reference evidence="1 2" key="1">
    <citation type="journal article" date="2012" name="Appl. Environ. Microbiol.">
        <title>Short-read sequencing for genomic analysis of the brown rot fungus Fibroporia radiculosa.</title>
        <authorList>
            <person name="Tang J.D."/>
            <person name="Perkins A.D."/>
            <person name="Sonstegard T.S."/>
            <person name="Schroeder S.G."/>
            <person name="Burgess S.C."/>
            <person name="Diehl S.V."/>
        </authorList>
    </citation>
    <scope>NUCLEOTIDE SEQUENCE [LARGE SCALE GENOMIC DNA]</scope>
    <source>
        <strain evidence="1 2">TFFH 294</strain>
    </source>
</reference>
<keyword evidence="2" id="KW-1185">Reference proteome</keyword>
<accession>J4G8M0</accession>
<dbReference type="AlphaFoldDB" id="J4G8M0"/>
<organism evidence="1 2">
    <name type="scientific">Fibroporia radiculosa</name>
    <dbReference type="NCBI Taxonomy" id="599839"/>
    <lineage>
        <taxon>Eukaryota</taxon>
        <taxon>Fungi</taxon>
        <taxon>Dikarya</taxon>
        <taxon>Basidiomycota</taxon>
        <taxon>Agaricomycotina</taxon>
        <taxon>Agaricomycetes</taxon>
        <taxon>Polyporales</taxon>
        <taxon>Fibroporiaceae</taxon>
        <taxon>Fibroporia</taxon>
    </lineage>
</organism>
<dbReference type="InParanoid" id="J4G8M0"/>
<evidence type="ECO:0000313" key="1">
    <source>
        <dbReference type="EMBL" id="CCM03018.1"/>
    </source>
</evidence>